<dbReference type="GO" id="GO:0042147">
    <property type="term" value="P:retrograde transport, endosome to Golgi"/>
    <property type="evidence" value="ECO:0007669"/>
    <property type="project" value="InterPro"/>
</dbReference>
<proteinExistence type="inferred from homology"/>
<dbReference type="OrthoDB" id="10064318at2759"/>
<evidence type="ECO:0000313" key="13">
    <source>
        <dbReference type="Proteomes" id="UP000027586"/>
    </source>
</evidence>
<dbReference type="PANTHER" id="PTHR47554">
    <property type="entry name" value="SORTING NEXIN MVP1"/>
    <property type="match status" value="1"/>
</dbReference>
<feature type="domain" description="PX" evidence="11">
    <location>
        <begin position="298"/>
        <end position="407"/>
    </location>
</feature>
<feature type="region of interest" description="Disordered" evidence="10">
    <location>
        <begin position="188"/>
        <end position="247"/>
    </location>
</feature>
<feature type="compositionally biased region" description="Low complexity" evidence="10">
    <location>
        <begin position="207"/>
        <end position="216"/>
    </location>
</feature>
<evidence type="ECO:0000256" key="3">
    <source>
        <dbReference type="ARBA" id="ARBA00004496"/>
    </source>
</evidence>
<name>A0A068SDG6_9FUNG</name>
<keyword evidence="9" id="KW-0472">Membrane</keyword>
<dbReference type="GO" id="GO:0005829">
    <property type="term" value="C:cytosol"/>
    <property type="evidence" value="ECO:0007669"/>
    <property type="project" value="GOC"/>
</dbReference>
<dbReference type="AlphaFoldDB" id="A0A068SDG6"/>
<keyword evidence="8" id="KW-0653">Protein transport</keyword>
<evidence type="ECO:0000256" key="10">
    <source>
        <dbReference type="SAM" id="MobiDB-lite"/>
    </source>
</evidence>
<dbReference type="InterPro" id="IPR045734">
    <property type="entry name" value="Snx8_BAR_dom"/>
</dbReference>
<dbReference type="SUPFAM" id="SSF64268">
    <property type="entry name" value="PX domain"/>
    <property type="match status" value="1"/>
</dbReference>
<dbReference type="CDD" id="cd06866">
    <property type="entry name" value="PX_SNX8_Mvp1p_like"/>
    <property type="match status" value="1"/>
</dbReference>
<evidence type="ECO:0000256" key="6">
    <source>
        <dbReference type="ARBA" id="ARBA00022448"/>
    </source>
</evidence>
<dbReference type="InterPro" id="IPR036871">
    <property type="entry name" value="PX_dom_sf"/>
</dbReference>
<evidence type="ECO:0000256" key="5">
    <source>
        <dbReference type="ARBA" id="ARBA00014268"/>
    </source>
</evidence>
<gene>
    <name evidence="12" type="ORF">LCOR_11114.1</name>
</gene>
<dbReference type="Pfam" id="PF00787">
    <property type="entry name" value="PX"/>
    <property type="match status" value="1"/>
</dbReference>
<dbReference type="InterPro" id="IPR001683">
    <property type="entry name" value="PX_dom"/>
</dbReference>
<dbReference type="PANTHER" id="PTHR47554:SF1">
    <property type="entry name" value="SORTING NEXIN MVP1"/>
    <property type="match status" value="1"/>
</dbReference>
<accession>A0A068SDG6</accession>
<evidence type="ECO:0000256" key="2">
    <source>
        <dbReference type="ARBA" id="ARBA00004287"/>
    </source>
</evidence>
<dbReference type="GO" id="GO:0006623">
    <property type="term" value="P:protein targeting to vacuole"/>
    <property type="evidence" value="ECO:0007669"/>
    <property type="project" value="TreeGrafter"/>
</dbReference>
<evidence type="ECO:0000256" key="4">
    <source>
        <dbReference type="ARBA" id="ARBA00010883"/>
    </source>
</evidence>
<organism evidence="12 13">
    <name type="scientific">Lichtheimia corymbifera JMRC:FSU:9682</name>
    <dbReference type="NCBI Taxonomy" id="1263082"/>
    <lineage>
        <taxon>Eukaryota</taxon>
        <taxon>Fungi</taxon>
        <taxon>Fungi incertae sedis</taxon>
        <taxon>Mucoromycota</taxon>
        <taxon>Mucoromycotina</taxon>
        <taxon>Mucoromycetes</taxon>
        <taxon>Mucorales</taxon>
        <taxon>Lichtheimiaceae</taxon>
        <taxon>Lichtheimia</taxon>
    </lineage>
</organism>
<dbReference type="EMBL" id="CBTN010000089">
    <property type="protein sequence ID" value="CDH60329.1"/>
    <property type="molecule type" value="Genomic_DNA"/>
</dbReference>
<dbReference type="Gene3D" id="1.20.1270.60">
    <property type="entry name" value="Arfaptin homology (AH) domain/BAR domain"/>
    <property type="match status" value="1"/>
</dbReference>
<protein>
    <recommendedName>
        <fullName evidence="5">Sorting nexin MVP1</fullName>
    </recommendedName>
</protein>
<dbReference type="SMART" id="SM00312">
    <property type="entry name" value="PX"/>
    <property type="match status" value="1"/>
</dbReference>
<comment type="subcellular location">
    <subcellularLocation>
        <location evidence="3">Cytoplasm</location>
    </subcellularLocation>
    <subcellularLocation>
        <location evidence="2">Membrane</location>
        <topology evidence="2">Peripheral membrane protein</topology>
        <orientation evidence="2">Cytoplasmic side</orientation>
    </subcellularLocation>
</comment>
<evidence type="ECO:0000256" key="8">
    <source>
        <dbReference type="ARBA" id="ARBA00022927"/>
    </source>
</evidence>
<comment type="similarity">
    <text evidence="4">Belongs to the sorting nexin family.</text>
</comment>
<dbReference type="GO" id="GO:0005768">
    <property type="term" value="C:endosome"/>
    <property type="evidence" value="ECO:0007669"/>
    <property type="project" value="TreeGrafter"/>
</dbReference>
<evidence type="ECO:0000313" key="12">
    <source>
        <dbReference type="EMBL" id="CDH60329.1"/>
    </source>
</evidence>
<dbReference type="InterPro" id="IPR035704">
    <property type="entry name" value="SNX8/Mvp1_PX"/>
</dbReference>
<sequence>MLNEEDVLGNGFLDPDASRYLLSSTTSSSINRSLSMPLQLGNPWNTDSQFEPVVSELGQHSTTAAAVDDDILGAGVTAASVLVGIDLPEIYNHAYLRARPTGERVTLDSLEKVIALAELPPRTVQEIMNMVVPAGAMYVTHNEFNTALALAACAQKSMEVSLHNVYQHRNDLPSPVLLNLDQLDVKKRVSQKQHRSAGGNGLSPKLTTTNTTTTTTAPVDDPWSTTTTTTTTAIPNTPVPNGNHGLHKDTTNITATTARNMAVKRTPSHDSLTSSSDDSSNTNNHAIQRALASEWFLDLDVVSVTVAPEREGFIFKHINYVIESQQRSSKVLRRYSDFYWLWEILTRRFPIRAVPNLPPKKVGGKDDSFLEKRRKGLLRFINAVVRHPELKRDEVVDRFLTEPSELLAWRRANPPANDEEFVRESPNINELAATIPKDLDDRLNNIKARLPNLIEHYSALCNTLDRQIRWSEMQARELTRYSITLNAMSDLEGECYVSGCQSCTQVARGYDAVAKHMQRAGSILDDQSLTTSNGVLENLKRHRDHFISFKEMLERKEKLQINQIDSLSKKIQANRAKVNQNRGVPGLEAEVERLDNAIASDQAKLIYQQERDTHIRYCVASELSYIHKQQAFISHMYQTYVAEQLQFSRQFGDNWKVLQGLACEMPIEPDEFA</sequence>
<dbReference type="VEuPathDB" id="FungiDB:LCOR_11114.1"/>
<dbReference type="STRING" id="1263082.A0A068SDG6"/>
<dbReference type="Gene3D" id="3.30.1520.10">
    <property type="entry name" value="Phox-like domain"/>
    <property type="match status" value="1"/>
</dbReference>
<feature type="region of interest" description="Disordered" evidence="10">
    <location>
        <begin position="262"/>
        <end position="283"/>
    </location>
</feature>
<dbReference type="PROSITE" id="PS50195">
    <property type="entry name" value="PX"/>
    <property type="match status" value="1"/>
</dbReference>
<comment type="caution">
    <text evidence="12">The sequence shown here is derived from an EMBL/GenBank/DDBJ whole genome shotgun (WGS) entry which is preliminary data.</text>
</comment>
<reference evidence="12" key="1">
    <citation type="submission" date="2013-08" db="EMBL/GenBank/DDBJ databases">
        <title>Gene expansion shapes genome architecture in the human pathogen Lichtheimia corymbifera: an evolutionary genomics analysis in the ancient terrestrial Mucorales (Mucoromycotina).</title>
        <authorList>
            <person name="Schwartze V.U."/>
            <person name="Winter S."/>
            <person name="Shelest E."/>
            <person name="Marcet-Houben M."/>
            <person name="Horn F."/>
            <person name="Wehner S."/>
            <person name="Hoffmann K."/>
            <person name="Riege K."/>
            <person name="Sammeth M."/>
            <person name="Nowrousian M."/>
            <person name="Valiante V."/>
            <person name="Linde J."/>
            <person name="Jacobsen I.D."/>
            <person name="Marz M."/>
            <person name="Brakhage A.A."/>
            <person name="Gabaldon T."/>
            <person name="Bocker S."/>
            <person name="Voigt K."/>
        </authorList>
    </citation>
    <scope>NUCLEOTIDE SEQUENCE [LARGE SCALE GENOMIC DNA]</scope>
    <source>
        <strain evidence="12">FSU 9682</strain>
    </source>
</reference>
<dbReference type="Gene3D" id="1.10.238.10">
    <property type="entry name" value="EF-hand"/>
    <property type="match status" value="1"/>
</dbReference>
<dbReference type="InterPro" id="IPR028662">
    <property type="entry name" value="SNX8/Mvp1"/>
</dbReference>
<evidence type="ECO:0000256" key="1">
    <source>
        <dbReference type="ARBA" id="ARBA00002474"/>
    </source>
</evidence>
<keyword evidence="6" id="KW-0813">Transport</keyword>
<evidence type="ECO:0000256" key="9">
    <source>
        <dbReference type="ARBA" id="ARBA00023136"/>
    </source>
</evidence>
<feature type="compositionally biased region" description="Low complexity" evidence="10">
    <location>
        <begin position="269"/>
        <end position="283"/>
    </location>
</feature>
<dbReference type="Proteomes" id="UP000027586">
    <property type="component" value="Unassembled WGS sequence"/>
</dbReference>
<evidence type="ECO:0000256" key="7">
    <source>
        <dbReference type="ARBA" id="ARBA00022490"/>
    </source>
</evidence>
<dbReference type="Pfam" id="PF19566">
    <property type="entry name" value="Snx8_BAR_dom"/>
    <property type="match status" value="1"/>
</dbReference>
<keyword evidence="7" id="KW-0963">Cytoplasm</keyword>
<dbReference type="InterPro" id="IPR027267">
    <property type="entry name" value="AH/BAR_dom_sf"/>
</dbReference>
<keyword evidence="13" id="KW-1185">Reference proteome</keyword>
<comment type="function">
    <text evidence="1">Required for vacuolar protein sorting.</text>
</comment>
<evidence type="ECO:0000259" key="11">
    <source>
        <dbReference type="PROSITE" id="PS50195"/>
    </source>
</evidence>
<dbReference type="GO" id="GO:0032266">
    <property type="term" value="F:phosphatidylinositol-3-phosphate binding"/>
    <property type="evidence" value="ECO:0007669"/>
    <property type="project" value="TreeGrafter"/>
</dbReference>
<dbReference type="GO" id="GO:0016020">
    <property type="term" value="C:membrane"/>
    <property type="evidence" value="ECO:0007669"/>
    <property type="project" value="UniProtKB-SubCell"/>
</dbReference>